<dbReference type="CDD" id="cd07713">
    <property type="entry name" value="DHPS-like_MBL-fold"/>
    <property type="match status" value="1"/>
</dbReference>
<comment type="caution">
    <text evidence="2">The sequence shown here is derived from an EMBL/GenBank/DDBJ whole genome shotgun (WGS) entry which is preliminary data.</text>
</comment>
<dbReference type="InterPro" id="IPR052926">
    <property type="entry name" value="Metallo-beta-lactamase_dom"/>
</dbReference>
<dbReference type="InterPro" id="IPR001279">
    <property type="entry name" value="Metallo-B-lactamas"/>
</dbReference>
<accession>A0ABU0PQP1</accession>
<evidence type="ECO:0000313" key="2">
    <source>
        <dbReference type="EMBL" id="MDQ0676027.1"/>
    </source>
</evidence>
<gene>
    <name evidence="2" type="ORF">QFZ36_003588</name>
</gene>
<protein>
    <submittedName>
        <fullName evidence="2">7, 8-dihydropterin-6-yl-methyl-4-(Beta-D-ribofuranosyl)aminobenzene 5'-phosphate synthase</fullName>
        <ecNumber evidence="2">2.5.1.105</ecNumber>
    </submittedName>
</protein>
<reference evidence="2 3" key="1">
    <citation type="submission" date="2023-07" db="EMBL/GenBank/DDBJ databases">
        <title>Comparative genomics of wheat-associated soil bacteria to identify genetic determinants of phenazine resistance.</title>
        <authorList>
            <person name="Mouncey N."/>
        </authorList>
    </citation>
    <scope>NUCLEOTIDE SEQUENCE [LARGE SCALE GENOMIC DNA]</scope>
    <source>
        <strain evidence="2 3">W1I3</strain>
    </source>
</reference>
<dbReference type="InterPro" id="IPR041712">
    <property type="entry name" value="DHPS-like_MBL-fold"/>
</dbReference>
<dbReference type="SUPFAM" id="SSF56281">
    <property type="entry name" value="Metallo-hydrolase/oxidoreductase"/>
    <property type="match status" value="1"/>
</dbReference>
<dbReference type="Gene3D" id="3.60.15.10">
    <property type="entry name" value="Ribonuclease Z/Hydroxyacylglutathione hydrolase-like"/>
    <property type="match status" value="1"/>
</dbReference>
<evidence type="ECO:0000259" key="1">
    <source>
        <dbReference type="SMART" id="SM00849"/>
    </source>
</evidence>
<sequence>MPGVDRVKLTMVTDNHVDMLLADLPNVTRTGLAHHFDPKTQCVLGENGIALHVEVSWGRYTYRALFDTGMSANVLLHNLSTLHLAANELDHVVLSHGHPDHYGGLQGLLDAREAPLPISVHPDAFAPRYLRLASGQVAPYFNYGLTKESVTSRGGMLVEHTQPLEIGPGLIATGPIPRETDFEVPPTDLSAPNALLHVREGKVEADVVPDDQALVIQLGDGIIVLAGCSHAGIINTINYAKRITGVERVIGAFGGFHLGFPGSPKAKTEKTIQALKDLDVEVIAPSHCTGMEAIMDIARAIPGRFLLNVTGSAVSLQAGPTLAVDLDAEAREGATRK</sequence>
<dbReference type="Proteomes" id="UP001236806">
    <property type="component" value="Unassembled WGS sequence"/>
</dbReference>
<dbReference type="InterPro" id="IPR036866">
    <property type="entry name" value="RibonucZ/Hydroxyglut_hydro"/>
</dbReference>
<dbReference type="PANTHER" id="PTHR13754">
    <property type="entry name" value="METALLO-BETA-LACTAMASE SUPERFAMILY PROTEIN"/>
    <property type="match status" value="1"/>
</dbReference>
<keyword evidence="2" id="KW-0808">Transferase</keyword>
<dbReference type="PANTHER" id="PTHR13754:SF18">
    <property type="entry name" value="7,8-DIHYDROPTERIN-6-METHYL-4-(BETA-D-RIBOFURANOSYL)-AMINOBENZENE-5'-PHOSPHATE SYNTHASE"/>
    <property type="match status" value="1"/>
</dbReference>
<dbReference type="EMBL" id="JAUSXB010000001">
    <property type="protein sequence ID" value="MDQ0676027.1"/>
    <property type="molecule type" value="Genomic_DNA"/>
</dbReference>
<evidence type="ECO:0000313" key="3">
    <source>
        <dbReference type="Proteomes" id="UP001236806"/>
    </source>
</evidence>
<organism evidence="2 3">
    <name type="scientific">Pseudarthrobacter siccitolerans</name>
    <dbReference type="NCBI Taxonomy" id="861266"/>
    <lineage>
        <taxon>Bacteria</taxon>
        <taxon>Bacillati</taxon>
        <taxon>Actinomycetota</taxon>
        <taxon>Actinomycetes</taxon>
        <taxon>Micrococcales</taxon>
        <taxon>Micrococcaceae</taxon>
        <taxon>Pseudarthrobacter</taxon>
    </lineage>
</organism>
<dbReference type="EC" id="2.5.1.105" evidence="2"/>
<feature type="domain" description="Metallo-beta-lactamase" evidence="1">
    <location>
        <begin position="47"/>
        <end position="287"/>
    </location>
</feature>
<dbReference type="RefSeq" id="WP_306638366.1">
    <property type="nucleotide sequence ID" value="NZ_JAUSXB010000001.1"/>
</dbReference>
<proteinExistence type="predicted"/>
<dbReference type="Pfam" id="PF00753">
    <property type="entry name" value="Lactamase_B"/>
    <property type="match status" value="1"/>
</dbReference>
<name>A0ABU0PQP1_9MICC</name>
<dbReference type="SMART" id="SM00849">
    <property type="entry name" value="Lactamase_B"/>
    <property type="match status" value="1"/>
</dbReference>
<keyword evidence="3" id="KW-1185">Reference proteome</keyword>
<dbReference type="GO" id="GO:0102041">
    <property type="term" value="F:7,8-dihydropterin-6-yl-methyl-4-(beta-D-ribofuranosyl)aminobenzene 5'-phosphate synthase"/>
    <property type="evidence" value="ECO:0007669"/>
    <property type="project" value="UniProtKB-EC"/>
</dbReference>